<gene>
    <name evidence="1" type="ORF">NCTC10529_01914</name>
</gene>
<dbReference type="SMART" id="SM00855">
    <property type="entry name" value="PGAM"/>
    <property type="match status" value="1"/>
</dbReference>
<dbReference type="RefSeq" id="WP_003787828.1">
    <property type="nucleotide sequence ID" value="NZ_CP045141.1"/>
</dbReference>
<dbReference type="Proteomes" id="UP000248598">
    <property type="component" value="Chromosome 1"/>
</dbReference>
<proteinExistence type="predicted"/>
<dbReference type="SUPFAM" id="SSF53254">
    <property type="entry name" value="Phosphoglycerate mutase-like"/>
    <property type="match status" value="1"/>
</dbReference>
<dbReference type="AlphaFoldDB" id="A0AAX2J5N5"/>
<dbReference type="InterPro" id="IPR013078">
    <property type="entry name" value="His_Pase_superF_clade-1"/>
</dbReference>
<dbReference type="EMBL" id="LS483426">
    <property type="protein sequence ID" value="SQH25701.1"/>
    <property type="molecule type" value="Genomic_DNA"/>
</dbReference>
<dbReference type="Pfam" id="PF00300">
    <property type="entry name" value="His_Phos_1"/>
    <property type="match status" value="1"/>
</dbReference>
<dbReference type="KEGG" id="kki:KKKWG1_1887"/>
<evidence type="ECO:0000313" key="1">
    <source>
        <dbReference type="EMBL" id="SQH25701.1"/>
    </source>
</evidence>
<dbReference type="CDD" id="cd07040">
    <property type="entry name" value="HP"/>
    <property type="match status" value="1"/>
</dbReference>
<dbReference type="InterPro" id="IPR029033">
    <property type="entry name" value="His_PPase_superfam"/>
</dbReference>
<dbReference type="Gene3D" id="3.40.50.1240">
    <property type="entry name" value="Phosphoglycerate mutase-like"/>
    <property type="match status" value="1"/>
</dbReference>
<name>A0AAX2J5N5_KINKI</name>
<evidence type="ECO:0000313" key="2">
    <source>
        <dbReference type="Proteomes" id="UP000248598"/>
    </source>
</evidence>
<dbReference type="GeneID" id="93263177"/>
<accession>A0AAX2J5N5</accession>
<reference evidence="1 2" key="1">
    <citation type="submission" date="2018-06" db="EMBL/GenBank/DDBJ databases">
        <authorList>
            <consortium name="Pathogen Informatics"/>
            <person name="Doyle S."/>
        </authorList>
    </citation>
    <scope>NUCLEOTIDE SEQUENCE [LARGE SCALE GENOMIC DNA]</scope>
    <source>
        <strain evidence="1 2">NCTC10529</strain>
    </source>
</reference>
<sequence>MQLILWRHAEAEIGEQDLVRALTAKGRKQAKKIAAELHKRLPEHYDLWVSEAVRSQQTAAFLQHDWQVQAAFNPDEDVQPMLAKLNAARLSGVQTLVLVGHQPWIGDLCAYLLNQNWNATAYWSVKKGAFWWFDCQGELGVAPVKLRLMLAPAEI</sequence>
<protein>
    <submittedName>
        <fullName evidence="1">Phosphohistidine phosphatase</fullName>
    </submittedName>
</protein>
<organism evidence="1 2">
    <name type="scientific">Kingella kingae</name>
    <dbReference type="NCBI Taxonomy" id="504"/>
    <lineage>
        <taxon>Bacteria</taxon>
        <taxon>Pseudomonadati</taxon>
        <taxon>Pseudomonadota</taxon>
        <taxon>Betaproteobacteria</taxon>
        <taxon>Neisseriales</taxon>
        <taxon>Neisseriaceae</taxon>
        <taxon>Kingella</taxon>
    </lineage>
</organism>